<comment type="similarity">
    <text evidence="1">Belongs to the dynein light chain Tctex-type family.</text>
</comment>
<dbReference type="OrthoDB" id="10248487at2759"/>
<evidence type="ECO:0000256" key="1">
    <source>
        <dbReference type="ARBA" id="ARBA00005361"/>
    </source>
</evidence>
<dbReference type="Proteomes" id="UP000838412">
    <property type="component" value="Chromosome 19"/>
</dbReference>
<name>A0A8J9ZE02_BRALA</name>
<evidence type="ECO:0000313" key="3">
    <source>
        <dbReference type="Proteomes" id="UP000838412"/>
    </source>
</evidence>
<sequence>MEDAPAPQQRERRGSLFEVKSSKPKICGSSVMTMAIQPESSYEDISFRRPPQKIQYENTYKMVPDVRFQAGKVKTIIDESLATLEKEEYDVYHCRELAKHLSQDIKDKVKELGMSRHKIISWVTIGQKCDQSMRIGSRCLWDDGNDNFAWGEFKNPSLVATAIVYGIYQD</sequence>
<dbReference type="InterPro" id="IPR038586">
    <property type="entry name" value="Tctex-1-like_sf"/>
</dbReference>
<organism evidence="2 3">
    <name type="scientific">Branchiostoma lanceolatum</name>
    <name type="common">Common lancelet</name>
    <name type="synonym">Amphioxus lanceolatum</name>
    <dbReference type="NCBI Taxonomy" id="7740"/>
    <lineage>
        <taxon>Eukaryota</taxon>
        <taxon>Metazoa</taxon>
        <taxon>Chordata</taxon>
        <taxon>Cephalochordata</taxon>
        <taxon>Leptocardii</taxon>
        <taxon>Amphioxiformes</taxon>
        <taxon>Branchiostomatidae</taxon>
        <taxon>Branchiostoma</taxon>
    </lineage>
</organism>
<gene>
    <name evidence="2" type="primary">TCTEX1D1</name>
    <name evidence="2" type="ORF">BLAG_LOCUS12158</name>
</gene>
<protein>
    <submittedName>
        <fullName evidence="2">TCTEX1D1 protein</fullName>
    </submittedName>
</protein>
<dbReference type="InterPro" id="IPR005334">
    <property type="entry name" value="Tctex-1-like"/>
</dbReference>
<dbReference type="CDD" id="cd21451">
    <property type="entry name" value="DLC-like_TCTEX1D"/>
    <property type="match status" value="1"/>
</dbReference>
<evidence type="ECO:0000313" key="2">
    <source>
        <dbReference type="EMBL" id="CAH1251938.1"/>
    </source>
</evidence>
<dbReference type="EMBL" id="OV696704">
    <property type="protein sequence ID" value="CAH1251938.1"/>
    <property type="molecule type" value="Genomic_DNA"/>
</dbReference>
<dbReference type="Gene3D" id="3.30.1140.40">
    <property type="entry name" value="Tctex-1"/>
    <property type="match status" value="1"/>
</dbReference>
<dbReference type="PANTHER" id="PTHR21255:SF65">
    <property type="entry name" value="TCTEX1 DOMAIN-CONTAINING PROTEIN 2"/>
    <property type="match status" value="1"/>
</dbReference>
<reference evidence="2" key="1">
    <citation type="submission" date="2022-01" db="EMBL/GenBank/DDBJ databases">
        <authorList>
            <person name="Braso-Vives M."/>
        </authorList>
    </citation>
    <scope>NUCLEOTIDE SEQUENCE</scope>
</reference>
<dbReference type="GO" id="GO:0005737">
    <property type="term" value="C:cytoplasm"/>
    <property type="evidence" value="ECO:0007669"/>
    <property type="project" value="TreeGrafter"/>
</dbReference>
<dbReference type="GO" id="GO:0045505">
    <property type="term" value="F:dynein intermediate chain binding"/>
    <property type="evidence" value="ECO:0007669"/>
    <property type="project" value="TreeGrafter"/>
</dbReference>
<dbReference type="Pfam" id="PF03645">
    <property type="entry name" value="Tctex-1"/>
    <property type="match status" value="1"/>
</dbReference>
<keyword evidence="3" id="KW-1185">Reference proteome</keyword>
<proteinExistence type="inferred from homology"/>
<dbReference type="GO" id="GO:0005868">
    <property type="term" value="C:cytoplasmic dynein complex"/>
    <property type="evidence" value="ECO:0007669"/>
    <property type="project" value="TreeGrafter"/>
</dbReference>
<dbReference type="PANTHER" id="PTHR21255">
    <property type="entry name" value="T-COMPLEX-ASSOCIATED-TESTIS-EXPRESSED 1/ DYNEIN LIGHT CHAIN"/>
    <property type="match status" value="1"/>
</dbReference>
<accession>A0A8J9ZE02</accession>
<dbReference type="GO" id="GO:0007018">
    <property type="term" value="P:microtubule-based movement"/>
    <property type="evidence" value="ECO:0007669"/>
    <property type="project" value="TreeGrafter"/>
</dbReference>
<dbReference type="AlphaFoldDB" id="A0A8J9ZE02"/>